<keyword evidence="1" id="KW-0472">Membrane</keyword>
<keyword evidence="3" id="KW-1185">Reference proteome</keyword>
<keyword evidence="1" id="KW-1133">Transmembrane helix</keyword>
<dbReference type="InterPro" id="IPR013945">
    <property type="entry name" value="Pkr1"/>
</dbReference>
<feature type="transmembrane region" description="Helical" evidence="1">
    <location>
        <begin position="73"/>
        <end position="95"/>
    </location>
</feature>
<dbReference type="PANTHER" id="PTHR28251:SF1">
    <property type="entry name" value="V-TYPE ATPASE ASSEMBLY FACTOR PKR1"/>
    <property type="match status" value="1"/>
</dbReference>
<evidence type="ECO:0000256" key="1">
    <source>
        <dbReference type="SAM" id="Phobius"/>
    </source>
</evidence>
<dbReference type="Pfam" id="PF08636">
    <property type="entry name" value="Pkr1"/>
    <property type="match status" value="1"/>
</dbReference>
<accession>A0ABR3J1X5</accession>
<evidence type="ECO:0000313" key="3">
    <source>
        <dbReference type="Proteomes" id="UP001556367"/>
    </source>
</evidence>
<organism evidence="2 3">
    <name type="scientific">Hohenbuehelia grisea</name>
    <dbReference type="NCBI Taxonomy" id="104357"/>
    <lineage>
        <taxon>Eukaryota</taxon>
        <taxon>Fungi</taxon>
        <taxon>Dikarya</taxon>
        <taxon>Basidiomycota</taxon>
        <taxon>Agaricomycotina</taxon>
        <taxon>Agaricomycetes</taxon>
        <taxon>Agaricomycetidae</taxon>
        <taxon>Agaricales</taxon>
        <taxon>Pleurotineae</taxon>
        <taxon>Pleurotaceae</taxon>
        <taxon>Hohenbuehelia</taxon>
    </lineage>
</organism>
<dbReference type="EMBL" id="JASNQZ010000012">
    <property type="protein sequence ID" value="KAL0949599.1"/>
    <property type="molecule type" value="Genomic_DNA"/>
</dbReference>
<protein>
    <submittedName>
        <fullName evidence="2">Uncharacterized protein</fullName>
    </submittedName>
</protein>
<dbReference type="Proteomes" id="UP001556367">
    <property type="component" value="Unassembled WGS sequence"/>
</dbReference>
<dbReference type="PANTHER" id="PTHR28251">
    <property type="entry name" value="V-TYPE ATPASE ASSEMBLY FACTOR PKR1"/>
    <property type="match status" value="1"/>
</dbReference>
<comment type="caution">
    <text evidence="2">The sequence shown here is derived from an EMBL/GenBank/DDBJ whole genome shotgun (WGS) entry which is preliminary data.</text>
</comment>
<keyword evidence="1" id="KW-0812">Transmembrane</keyword>
<gene>
    <name evidence="2" type="ORF">HGRIS_009646</name>
</gene>
<evidence type="ECO:0000313" key="2">
    <source>
        <dbReference type="EMBL" id="KAL0949599.1"/>
    </source>
</evidence>
<proteinExistence type="predicted"/>
<feature type="transmembrane region" description="Helical" evidence="1">
    <location>
        <begin position="101"/>
        <end position="120"/>
    </location>
</feature>
<sequence>MSRSPCKLKFKLQSFQSSLNLVLNLSAEGDIYREFTRTRLIFRMSDSHTSLGVDNLDSFFANILTPGSSTQPIFLLILDVIFALLLFVLISLAYITSGNVHMIALTAIELGLWASVKWFVYELKKSNTQQLADSDGVPKRKDD</sequence>
<reference evidence="3" key="1">
    <citation type="submission" date="2024-06" db="EMBL/GenBank/DDBJ databases">
        <title>Multi-omics analyses provide insights into the biosynthesis of the anticancer antibiotic pleurotin in Hohenbuehelia grisea.</title>
        <authorList>
            <person name="Weaver J.A."/>
            <person name="Alberti F."/>
        </authorList>
    </citation>
    <scope>NUCLEOTIDE SEQUENCE [LARGE SCALE GENOMIC DNA]</scope>
    <source>
        <strain evidence="3">T-177</strain>
    </source>
</reference>
<name>A0ABR3J1X5_9AGAR</name>